<evidence type="ECO:0000256" key="5">
    <source>
        <dbReference type="ARBA" id="ARBA00023012"/>
    </source>
</evidence>
<dbReference type="GO" id="GO:0000160">
    <property type="term" value="P:phosphorelay signal transduction system"/>
    <property type="evidence" value="ECO:0007669"/>
    <property type="project" value="UniProtKB-KW"/>
</dbReference>
<feature type="domain" description="Histidine kinase/HSP90-like ATPase" evidence="6">
    <location>
        <begin position="84"/>
        <end position="168"/>
    </location>
</feature>
<dbReference type="EMBL" id="CP157483">
    <property type="protein sequence ID" value="XBO44233.1"/>
    <property type="molecule type" value="Genomic_DNA"/>
</dbReference>
<dbReference type="GO" id="GO:0004673">
    <property type="term" value="F:protein histidine kinase activity"/>
    <property type="evidence" value="ECO:0007669"/>
    <property type="project" value="UniProtKB-EC"/>
</dbReference>
<evidence type="ECO:0000256" key="4">
    <source>
        <dbReference type="ARBA" id="ARBA00022777"/>
    </source>
</evidence>
<evidence type="ECO:0000313" key="7">
    <source>
        <dbReference type="EMBL" id="XBO44233.1"/>
    </source>
</evidence>
<accession>A0AAU7JUU8</accession>
<dbReference type="InterPro" id="IPR050482">
    <property type="entry name" value="Sensor_HK_TwoCompSys"/>
</dbReference>
<name>A0AAU7JUU8_9MICO</name>
<dbReference type="PANTHER" id="PTHR24421">
    <property type="entry name" value="NITRATE/NITRITE SENSOR PROTEIN NARX-RELATED"/>
    <property type="match status" value="1"/>
</dbReference>
<reference evidence="7" key="1">
    <citation type="submission" date="2024-05" db="EMBL/GenBank/DDBJ databases">
        <authorList>
            <person name="Kim S."/>
            <person name="Heo J."/>
            <person name="Choi H."/>
            <person name="Choi Y."/>
            <person name="Kwon S.-W."/>
            <person name="Kim Y."/>
        </authorList>
    </citation>
    <scope>NUCLEOTIDE SEQUENCE</scope>
    <source>
        <strain evidence="7">KACC 23699</strain>
    </source>
</reference>
<comment type="catalytic activity">
    <reaction evidence="1">
        <text>ATP + protein L-histidine = ADP + protein N-phospho-L-histidine.</text>
        <dbReference type="EC" id="2.7.13.3"/>
    </reaction>
</comment>
<evidence type="ECO:0000256" key="1">
    <source>
        <dbReference type="ARBA" id="ARBA00000085"/>
    </source>
</evidence>
<dbReference type="InterPro" id="IPR036890">
    <property type="entry name" value="HATPase_C_sf"/>
</dbReference>
<dbReference type="Pfam" id="PF02518">
    <property type="entry name" value="HATPase_c"/>
    <property type="match status" value="1"/>
</dbReference>
<keyword evidence="5" id="KW-0902">Two-component regulatory system</keyword>
<dbReference type="EC" id="2.7.13.3" evidence="2"/>
<keyword evidence="3" id="KW-0808">Transferase</keyword>
<dbReference type="InterPro" id="IPR003594">
    <property type="entry name" value="HATPase_dom"/>
</dbReference>
<keyword evidence="7" id="KW-0547">Nucleotide-binding</keyword>
<evidence type="ECO:0000256" key="2">
    <source>
        <dbReference type="ARBA" id="ARBA00012438"/>
    </source>
</evidence>
<dbReference type="AlphaFoldDB" id="A0AAU7JUU8"/>
<dbReference type="CDD" id="cd16917">
    <property type="entry name" value="HATPase_UhpB-NarQ-NarX-like"/>
    <property type="match status" value="1"/>
</dbReference>
<dbReference type="PANTHER" id="PTHR24421:SF10">
    <property type="entry name" value="NITRATE_NITRITE SENSOR PROTEIN NARQ"/>
    <property type="match status" value="1"/>
</dbReference>
<dbReference type="SUPFAM" id="SSF55874">
    <property type="entry name" value="ATPase domain of HSP90 chaperone/DNA topoisomerase II/histidine kinase"/>
    <property type="match status" value="1"/>
</dbReference>
<keyword evidence="4" id="KW-0418">Kinase</keyword>
<keyword evidence="7" id="KW-0067">ATP-binding</keyword>
<protein>
    <recommendedName>
        <fullName evidence="2">histidine kinase</fullName>
        <ecNumber evidence="2">2.7.13.3</ecNumber>
    </recommendedName>
</protein>
<dbReference type="RefSeq" id="WP_406831723.1">
    <property type="nucleotide sequence ID" value="NZ_CP157483.1"/>
</dbReference>
<gene>
    <name evidence="7" type="ORF">ABEG17_02590</name>
</gene>
<evidence type="ECO:0000259" key="6">
    <source>
        <dbReference type="Pfam" id="PF02518"/>
    </source>
</evidence>
<evidence type="ECO:0000256" key="3">
    <source>
        <dbReference type="ARBA" id="ARBA00022679"/>
    </source>
</evidence>
<proteinExistence type="predicted"/>
<sequence length="170" mass="17431">MSCSFHTGLAQRRLSRGVDVSEVLDAAVAELGTAVGELRQLAHGIRPSCLDDGLERALGSLVAAAPLPVTVHVQAVDLDKDLETTAYYVASEAIANAIKHSGADRIALHVSTDHGQLHVKIADNGAGQARATPGSGLTGLRDRVGAHGGRLLINSGTGQGTVVEAVMPCA</sequence>
<organism evidence="7">
    <name type="scientific">Pedococcus sp. KACC 23699</name>
    <dbReference type="NCBI Taxonomy" id="3149228"/>
    <lineage>
        <taxon>Bacteria</taxon>
        <taxon>Bacillati</taxon>
        <taxon>Actinomycetota</taxon>
        <taxon>Actinomycetes</taxon>
        <taxon>Micrococcales</taxon>
        <taxon>Intrasporangiaceae</taxon>
        <taxon>Pedococcus</taxon>
    </lineage>
</organism>
<dbReference type="GO" id="GO:0005524">
    <property type="term" value="F:ATP binding"/>
    <property type="evidence" value="ECO:0007669"/>
    <property type="project" value="UniProtKB-KW"/>
</dbReference>
<dbReference type="Gene3D" id="3.30.565.10">
    <property type="entry name" value="Histidine kinase-like ATPase, C-terminal domain"/>
    <property type="match status" value="1"/>
</dbReference>